<dbReference type="InterPro" id="IPR023232">
    <property type="entry name" value="Glyco_hydro_2_AS"/>
</dbReference>
<dbReference type="PROSITE" id="PS00608">
    <property type="entry name" value="GLYCOSYL_HYDROL_F2_2"/>
    <property type="match status" value="1"/>
</dbReference>
<sequence>MTYYEDPGPGYGVLPPRAAVRSDAPSISLNGTWRFHFAESVDEAAQGFEREDFDDSEWPVIPVPSSWPMHGFGRPSYTNQPYPFPVDPPYVPSENPTGDHRLVFSVPTGWEGPSVLRFDGVDSCARVWLNGVELGVTRGSRLPSEFDVSAVLRPGRNVLAVRVHQWSSGSYLEDQDMWWLPGIFRDVTLLARPADGLADVFVHADYDHVTGAGTLLVESAAAAGAVVRVPSLGVSAGVGETVTIPSVEPWSAEVPRLYDAVVETPGETVSLRIGFRTVAIVDGVLTVNGRRVLFHGVNRHEHDPVLGRVVPEYRLRQELLVMKQHNINAIRTSHYPPDSRLLELCDELGFWVMDECDYETHGFFLLEWRGNPADDPTFEAASLDRMRRLVERDKNHASVIMWSLGNEAGVGRNLSAMASWTRRRDPSRPVHYEGDLSCADVDVYSRMYASHAEVEAIGKRAEKPLDDPQLDARRRAMPFMLCEYSHAGGNGPGGIAEYEGLFHRYERCQGGFLWEWMEHGILRPDGTYAYGGDFGEELHDGTYVLDGLVFPDLTPQPVLLEVRKAFEPIHLKLPPDVLHITNKYDVLDTTHLSLLWELEDEGILVAQGSLDMPVIAAGAEATVKLPDFPAPAQNRERWLTVRVVLSADTPWAKAGHEIAFTQTQLKPTQPAEGNPPRNLAVERTPVASVAAKATQVGVTTEAAPARHTPEGTPLGSPAADGNQFAPTQTQLKPTNPTQPAEGTSVGGTTRRTPAEGAPAGVTAGGAPPASAAASSPPPLPAASRPERIGGGAIRLGAGQFCERSGRLIRVDAWDVEHVPLELWRAPTQHDARTWDATTLDRKSRWANAGLHRLRYRTVSVELDGDELVVVTMVGAAATDARVLTTYRWTSDGERLTTDVEVEPVGHWTVPWARVGVTLGLPAGFQQLTWFGLGPGQAYPDSRAAARVGRYTSTIDDFQVPYLFPQENGARGDVRWAELSGTAGKLRLSGEPHLSFAARRWTTAELAAAGHLEDLVPGDRVWVTLDALQHGLGSPTSGAPILPPYDLQPQAHRFRFSIS</sequence>
<dbReference type="InterPro" id="IPR013783">
    <property type="entry name" value="Ig-like_fold"/>
</dbReference>
<dbReference type="OrthoDB" id="9762066at2"/>
<evidence type="ECO:0000313" key="11">
    <source>
        <dbReference type="Proteomes" id="UP000294508"/>
    </source>
</evidence>
<evidence type="ECO:0000256" key="4">
    <source>
        <dbReference type="ARBA" id="ARBA00013303"/>
    </source>
</evidence>
<dbReference type="PANTHER" id="PTHR46323">
    <property type="entry name" value="BETA-GALACTOSIDASE"/>
    <property type="match status" value="1"/>
</dbReference>
<evidence type="ECO:0000313" key="10">
    <source>
        <dbReference type="EMBL" id="TCO18594.1"/>
    </source>
</evidence>
<dbReference type="EMBL" id="SLWN01000015">
    <property type="protein sequence ID" value="TCO18594.1"/>
    <property type="molecule type" value="Genomic_DNA"/>
</dbReference>
<dbReference type="Pfam" id="PF02929">
    <property type="entry name" value="Bgal_small_N"/>
    <property type="match status" value="1"/>
</dbReference>
<dbReference type="Pfam" id="PF02836">
    <property type="entry name" value="Glyco_hydro_2_C"/>
    <property type="match status" value="1"/>
</dbReference>
<dbReference type="RefSeq" id="WP_132213674.1">
    <property type="nucleotide sequence ID" value="NZ_SLWN01000015.1"/>
</dbReference>
<feature type="region of interest" description="Disordered" evidence="8">
    <location>
        <begin position="691"/>
        <end position="787"/>
    </location>
</feature>
<evidence type="ECO:0000256" key="2">
    <source>
        <dbReference type="ARBA" id="ARBA00007401"/>
    </source>
</evidence>
<dbReference type="Gene3D" id="3.20.20.80">
    <property type="entry name" value="Glycosidases"/>
    <property type="match status" value="1"/>
</dbReference>
<dbReference type="Proteomes" id="UP000294508">
    <property type="component" value="Unassembled WGS sequence"/>
</dbReference>
<dbReference type="GO" id="GO:0009341">
    <property type="term" value="C:beta-galactosidase complex"/>
    <property type="evidence" value="ECO:0007669"/>
    <property type="project" value="InterPro"/>
</dbReference>
<dbReference type="SUPFAM" id="SSF51445">
    <property type="entry name" value="(Trans)glycosidases"/>
    <property type="match status" value="1"/>
</dbReference>
<dbReference type="Gene3D" id="2.70.98.10">
    <property type="match status" value="1"/>
</dbReference>
<dbReference type="InterPro" id="IPR011013">
    <property type="entry name" value="Gal_mutarotase_sf_dom"/>
</dbReference>
<keyword evidence="5" id="KW-0378">Hydrolase</keyword>
<evidence type="ECO:0000256" key="5">
    <source>
        <dbReference type="ARBA" id="ARBA00022801"/>
    </source>
</evidence>
<gene>
    <name evidence="10" type="ORF">EV652_115138</name>
</gene>
<accession>A0A4R2H218</accession>
<dbReference type="InterPro" id="IPR023230">
    <property type="entry name" value="Glyco_hydro_2_CS"/>
</dbReference>
<evidence type="ECO:0000259" key="9">
    <source>
        <dbReference type="SMART" id="SM01038"/>
    </source>
</evidence>
<dbReference type="GO" id="GO:0004565">
    <property type="term" value="F:beta-galactosidase activity"/>
    <property type="evidence" value="ECO:0007669"/>
    <property type="project" value="UniProtKB-EC"/>
</dbReference>
<dbReference type="InterPro" id="IPR006101">
    <property type="entry name" value="Glyco_hydro_2"/>
</dbReference>
<dbReference type="PRINTS" id="PR00132">
    <property type="entry name" value="GLHYDRLASE2"/>
</dbReference>
<dbReference type="SMART" id="SM01038">
    <property type="entry name" value="Bgal_small_N"/>
    <property type="match status" value="1"/>
</dbReference>
<evidence type="ECO:0000256" key="6">
    <source>
        <dbReference type="ARBA" id="ARBA00023295"/>
    </source>
</evidence>
<dbReference type="InterPro" id="IPR006103">
    <property type="entry name" value="Glyco_hydro_2_cat"/>
</dbReference>
<evidence type="ECO:0000256" key="8">
    <source>
        <dbReference type="SAM" id="MobiDB-lite"/>
    </source>
</evidence>
<dbReference type="PROSITE" id="PS00719">
    <property type="entry name" value="GLYCOSYL_HYDROL_F2_1"/>
    <property type="match status" value="1"/>
</dbReference>
<dbReference type="Gene3D" id="2.60.40.10">
    <property type="entry name" value="Immunoglobulins"/>
    <property type="match status" value="2"/>
</dbReference>
<feature type="domain" description="Beta galactosidase small chain/" evidence="9">
    <location>
        <begin position="794"/>
        <end position="1058"/>
    </location>
</feature>
<dbReference type="InterPro" id="IPR050347">
    <property type="entry name" value="Bact_Beta-galactosidase"/>
</dbReference>
<dbReference type="InterPro" id="IPR004199">
    <property type="entry name" value="B-gal_small/dom_5"/>
</dbReference>
<feature type="compositionally biased region" description="Low complexity" evidence="8">
    <location>
        <begin position="754"/>
        <end position="774"/>
    </location>
</feature>
<dbReference type="InterPro" id="IPR032312">
    <property type="entry name" value="LacZ_4"/>
</dbReference>
<proteinExistence type="inferred from homology"/>
<dbReference type="PANTHER" id="PTHR46323:SF2">
    <property type="entry name" value="BETA-GALACTOSIDASE"/>
    <property type="match status" value="1"/>
</dbReference>
<evidence type="ECO:0000256" key="7">
    <source>
        <dbReference type="ARBA" id="ARBA00032230"/>
    </source>
</evidence>
<dbReference type="InterPro" id="IPR017853">
    <property type="entry name" value="GH"/>
</dbReference>
<dbReference type="AlphaFoldDB" id="A0A4R2H218"/>
<name>A0A4R2H218_9ACTN</name>
<dbReference type="Pfam" id="PF02837">
    <property type="entry name" value="Glyco_hydro_2_N"/>
    <property type="match status" value="1"/>
</dbReference>
<dbReference type="SUPFAM" id="SSF74650">
    <property type="entry name" value="Galactose mutarotase-like"/>
    <property type="match status" value="1"/>
</dbReference>
<organism evidence="10 11">
    <name type="scientific">Kribbella steppae</name>
    <dbReference type="NCBI Taxonomy" id="2512223"/>
    <lineage>
        <taxon>Bacteria</taxon>
        <taxon>Bacillati</taxon>
        <taxon>Actinomycetota</taxon>
        <taxon>Actinomycetes</taxon>
        <taxon>Propionibacteriales</taxon>
        <taxon>Kribbellaceae</taxon>
        <taxon>Kribbella</taxon>
    </lineage>
</organism>
<comment type="catalytic activity">
    <reaction evidence="1">
        <text>Hydrolysis of terminal non-reducing beta-D-galactose residues in beta-D-galactosides.</text>
        <dbReference type="EC" id="3.2.1.23"/>
    </reaction>
</comment>
<evidence type="ECO:0000256" key="1">
    <source>
        <dbReference type="ARBA" id="ARBA00001412"/>
    </source>
</evidence>
<feature type="compositionally biased region" description="Polar residues" evidence="8">
    <location>
        <begin position="724"/>
        <end position="751"/>
    </location>
</feature>
<reference evidence="10 11" key="1">
    <citation type="journal article" date="2015" name="Stand. Genomic Sci.">
        <title>Genomic Encyclopedia of Bacterial and Archaeal Type Strains, Phase III: the genomes of soil and plant-associated and newly described type strains.</title>
        <authorList>
            <person name="Whitman W.B."/>
            <person name="Woyke T."/>
            <person name="Klenk H.P."/>
            <person name="Zhou Y."/>
            <person name="Lilburn T.G."/>
            <person name="Beck B.J."/>
            <person name="De Vos P."/>
            <person name="Vandamme P."/>
            <person name="Eisen J.A."/>
            <person name="Garrity G."/>
            <person name="Hugenholtz P."/>
            <person name="Kyrpides N.C."/>
        </authorList>
    </citation>
    <scope>NUCLEOTIDE SEQUENCE [LARGE SCALE GENOMIC DNA]</scope>
    <source>
        <strain evidence="10 11">VKM Ac-2572</strain>
    </source>
</reference>
<evidence type="ECO:0000256" key="3">
    <source>
        <dbReference type="ARBA" id="ARBA00012756"/>
    </source>
</evidence>
<dbReference type="InterPro" id="IPR008979">
    <property type="entry name" value="Galactose-bd-like_sf"/>
</dbReference>
<dbReference type="GO" id="GO:0030246">
    <property type="term" value="F:carbohydrate binding"/>
    <property type="evidence" value="ECO:0007669"/>
    <property type="project" value="InterPro"/>
</dbReference>
<dbReference type="Pfam" id="PF16353">
    <property type="entry name" value="LacZ_4"/>
    <property type="match status" value="1"/>
</dbReference>
<dbReference type="SUPFAM" id="SSF49303">
    <property type="entry name" value="beta-Galactosidase/glucuronidase domain"/>
    <property type="match status" value="2"/>
</dbReference>
<dbReference type="InterPro" id="IPR036156">
    <property type="entry name" value="Beta-gal/glucu_dom_sf"/>
</dbReference>
<dbReference type="InterPro" id="IPR014718">
    <property type="entry name" value="GH-type_carb-bd"/>
</dbReference>
<keyword evidence="6" id="KW-0326">Glycosidase</keyword>
<dbReference type="SUPFAM" id="SSF49785">
    <property type="entry name" value="Galactose-binding domain-like"/>
    <property type="match status" value="1"/>
</dbReference>
<protein>
    <recommendedName>
        <fullName evidence="4">Beta-galactosidase</fullName>
        <ecNumber evidence="3">3.2.1.23</ecNumber>
    </recommendedName>
    <alternativeName>
        <fullName evidence="7">Lactase</fullName>
    </alternativeName>
</protein>
<dbReference type="InterPro" id="IPR006104">
    <property type="entry name" value="Glyco_hydro_2_N"/>
</dbReference>
<dbReference type="Gene3D" id="2.60.120.260">
    <property type="entry name" value="Galactose-binding domain-like"/>
    <property type="match status" value="1"/>
</dbReference>
<comment type="caution">
    <text evidence="10">The sequence shown here is derived from an EMBL/GenBank/DDBJ whole genome shotgun (WGS) entry which is preliminary data.</text>
</comment>
<dbReference type="EC" id="3.2.1.23" evidence="3"/>
<dbReference type="GO" id="GO:0005990">
    <property type="term" value="P:lactose catabolic process"/>
    <property type="evidence" value="ECO:0007669"/>
    <property type="project" value="TreeGrafter"/>
</dbReference>
<comment type="similarity">
    <text evidence="2">Belongs to the glycosyl hydrolase 2 family.</text>
</comment>
<keyword evidence="11" id="KW-1185">Reference proteome</keyword>